<dbReference type="HOGENOM" id="CLU_1348680_0_0_1"/>
<dbReference type="EMBL" id="KL584731">
    <property type="protein sequence ID" value="KEQ68347.1"/>
    <property type="molecule type" value="Genomic_DNA"/>
</dbReference>
<dbReference type="AlphaFoldDB" id="A0A074WEN1"/>
<evidence type="ECO:0000313" key="2">
    <source>
        <dbReference type="Proteomes" id="UP000027730"/>
    </source>
</evidence>
<name>A0A074WEN1_9PEZI</name>
<dbReference type="OrthoDB" id="10055769at2759"/>
<protein>
    <submittedName>
        <fullName evidence="1">Uncharacterized protein</fullName>
    </submittedName>
</protein>
<dbReference type="STRING" id="1043004.A0A074WEN1"/>
<accession>A0A074WEN1</accession>
<sequence length="203" mass="23156">MHGKLAYKENSISSKKVEDLASLHDLIIDSAKNGYTLTLSSFNNFVRKKLGIKGSLYKPAYESWMNPKTDSTIGRLEPNLKHITDYLLVEDRQVDIDPIVVDVLRRLNKDLADVNFIGNSAEKMTKEAYTIQANRVLESYTAVQPIYAEDRLVQEWLKRTTPNSPNTWELIKASAFYFDKHRTQLTLAFLVAGKELCYNKGHG</sequence>
<organism evidence="1 2">
    <name type="scientific">Aureobasidium namibiae CBS 147.97</name>
    <dbReference type="NCBI Taxonomy" id="1043004"/>
    <lineage>
        <taxon>Eukaryota</taxon>
        <taxon>Fungi</taxon>
        <taxon>Dikarya</taxon>
        <taxon>Ascomycota</taxon>
        <taxon>Pezizomycotina</taxon>
        <taxon>Dothideomycetes</taxon>
        <taxon>Dothideomycetidae</taxon>
        <taxon>Dothideales</taxon>
        <taxon>Saccotheciaceae</taxon>
        <taxon>Aureobasidium</taxon>
    </lineage>
</organism>
<reference evidence="1 2" key="1">
    <citation type="journal article" date="2014" name="BMC Genomics">
        <title>Genome sequencing of four Aureobasidium pullulans varieties: biotechnological potential, stress tolerance, and description of new species.</title>
        <authorList>
            <person name="Gostin Ar C."/>
            <person name="Ohm R.A."/>
            <person name="Kogej T."/>
            <person name="Sonjak S."/>
            <person name="Turk M."/>
            <person name="Zajc J."/>
            <person name="Zalar P."/>
            <person name="Grube M."/>
            <person name="Sun H."/>
            <person name="Han J."/>
            <person name="Sharma A."/>
            <person name="Chiniquy J."/>
            <person name="Ngan C.Y."/>
            <person name="Lipzen A."/>
            <person name="Barry K."/>
            <person name="Grigoriev I.V."/>
            <person name="Gunde-Cimerman N."/>
        </authorList>
    </citation>
    <scope>NUCLEOTIDE SEQUENCE [LARGE SCALE GENOMIC DNA]</scope>
    <source>
        <strain evidence="1 2">CBS 147.97</strain>
    </source>
</reference>
<proteinExistence type="predicted"/>
<keyword evidence="2" id="KW-1185">Reference proteome</keyword>
<dbReference type="Proteomes" id="UP000027730">
    <property type="component" value="Unassembled WGS sequence"/>
</dbReference>
<gene>
    <name evidence="1" type="ORF">M436DRAFT_86475</name>
</gene>
<evidence type="ECO:0000313" key="1">
    <source>
        <dbReference type="EMBL" id="KEQ68347.1"/>
    </source>
</evidence>
<dbReference type="GeneID" id="25417724"/>
<dbReference type="RefSeq" id="XP_013422552.1">
    <property type="nucleotide sequence ID" value="XM_013567098.1"/>
</dbReference>